<protein>
    <submittedName>
        <fullName evidence="2">Uncharacterized protein</fullName>
    </submittedName>
</protein>
<evidence type="ECO:0000313" key="3">
    <source>
        <dbReference type="Proteomes" id="UP001153076"/>
    </source>
</evidence>
<feature type="region of interest" description="Disordered" evidence="1">
    <location>
        <begin position="1"/>
        <end position="22"/>
    </location>
</feature>
<accession>A0A9Q1Q973</accession>
<dbReference type="AlphaFoldDB" id="A0A9Q1Q973"/>
<feature type="compositionally biased region" description="Basic and acidic residues" evidence="1">
    <location>
        <begin position="99"/>
        <end position="126"/>
    </location>
</feature>
<dbReference type="Proteomes" id="UP001153076">
    <property type="component" value="Unassembled WGS sequence"/>
</dbReference>
<reference evidence="2" key="1">
    <citation type="submission" date="2022-04" db="EMBL/GenBank/DDBJ databases">
        <title>Carnegiea gigantea Genome sequencing and assembly v2.</title>
        <authorList>
            <person name="Copetti D."/>
            <person name="Sanderson M.J."/>
            <person name="Burquez A."/>
            <person name="Wojciechowski M.F."/>
        </authorList>
    </citation>
    <scope>NUCLEOTIDE SEQUENCE</scope>
    <source>
        <strain evidence="2">SGP5-SGP5p</strain>
        <tissue evidence="2">Aerial part</tissue>
    </source>
</reference>
<gene>
    <name evidence="2" type="ORF">Cgig2_024544</name>
</gene>
<name>A0A9Q1Q973_9CARY</name>
<keyword evidence="3" id="KW-1185">Reference proteome</keyword>
<sequence length="201" mass="22364">MEKEESERTAVPPWDSNIDYSSSTSLKTINQTQNKINIKQQTWLLQCTYSSTEELKIRRMMMVSSARMRSAQISFIQKASTNSDNGGDGSSNSKRKARNAHEEIVSKYKKDKEDKGKDETSRERNGPKMAVVAVAASVKGREKPVQGLVWAAVGEQCAECCGGCGVVESLEEAGTITRTKTKVTITYFSIALREKREEQGR</sequence>
<evidence type="ECO:0000256" key="1">
    <source>
        <dbReference type="SAM" id="MobiDB-lite"/>
    </source>
</evidence>
<evidence type="ECO:0000313" key="2">
    <source>
        <dbReference type="EMBL" id="KAJ8432856.1"/>
    </source>
</evidence>
<dbReference type="EMBL" id="JAKOGI010000579">
    <property type="protein sequence ID" value="KAJ8432856.1"/>
    <property type="molecule type" value="Genomic_DNA"/>
</dbReference>
<organism evidence="2 3">
    <name type="scientific">Carnegiea gigantea</name>
    <dbReference type="NCBI Taxonomy" id="171969"/>
    <lineage>
        <taxon>Eukaryota</taxon>
        <taxon>Viridiplantae</taxon>
        <taxon>Streptophyta</taxon>
        <taxon>Embryophyta</taxon>
        <taxon>Tracheophyta</taxon>
        <taxon>Spermatophyta</taxon>
        <taxon>Magnoliopsida</taxon>
        <taxon>eudicotyledons</taxon>
        <taxon>Gunneridae</taxon>
        <taxon>Pentapetalae</taxon>
        <taxon>Caryophyllales</taxon>
        <taxon>Cactineae</taxon>
        <taxon>Cactaceae</taxon>
        <taxon>Cactoideae</taxon>
        <taxon>Echinocereeae</taxon>
        <taxon>Carnegiea</taxon>
    </lineage>
</organism>
<feature type="region of interest" description="Disordered" evidence="1">
    <location>
        <begin position="78"/>
        <end position="128"/>
    </location>
</feature>
<comment type="caution">
    <text evidence="2">The sequence shown here is derived from an EMBL/GenBank/DDBJ whole genome shotgun (WGS) entry which is preliminary data.</text>
</comment>
<proteinExistence type="predicted"/>